<sequence length="74" mass="8348">MIEISSAVQQNKIIELLNNYNEEGIQFSFKEKKGINLYFETTANDLEQAAKLAKNAIKSQPWGSVLYLRSAPAE</sequence>
<gene>
    <name evidence="1" type="ORF">CWO92_17465</name>
</gene>
<dbReference type="EMBL" id="PIQO01000015">
    <property type="protein sequence ID" value="PKR83794.1"/>
    <property type="molecule type" value="Genomic_DNA"/>
</dbReference>
<comment type="caution">
    <text evidence="1">The sequence shown here is derived from an EMBL/GenBank/DDBJ whole genome shotgun (WGS) entry which is preliminary data.</text>
</comment>
<name>A0A2N3LGU8_9BACI</name>
<evidence type="ECO:0000313" key="2">
    <source>
        <dbReference type="Proteomes" id="UP000233440"/>
    </source>
</evidence>
<dbReference type="OrthoDB" id="2881498at2"/>
<evidence type="ECO:0000313" key="1">
    <source>
        <dbReference type="EMBL" id="PKR83794.1"/>
    </source>
</evidence>
<dbReference type="AlphaFoldDB" id="A0A2N3LGU8"/>
<proteinExistence type="predicted"/>
<organism evidence="1 2">
    <name type="scientific">Heyndrickxia camelliae</name>
    <dbReference type="NCBI Taxonomy" id="1707093"/>
    <lineage>
        <taxon>Bacteria</taxon>
        <taxon>Bacillati</taxon>
        <taxon>Bacillota</taxon>
        <taxon>Bacilli</taxon>
        <taxon>Bacillales</taxon>
        <taxon>Bacillaceae</taxon>
        <taxon>Heyndrickxia</taxon>
    </lineage>
</organism>
<protein>
    <submittedName>
        <fullName evidence="1">Uncharacterized protein</fullName>
    </submittedName>
</protein>
<reference evidence="1 2" key="1">
    <citation type="submission" date="2017-11" db="EMBL/GenBank/DDBJ databases">
        <title>Bacillus camelliae sp. nov., isolated from pu'er tea.</title>
        <authorList>
            <person name="Niu L."/>
        </authorList>
    </citation>
    <scope>NUCLEOTIDE SEQUENCE [LARGE SCALE GENOMIC DNA]</scope>
    <source>
        <strain evidence="1 2">7578-1</strain>
    </source>
</reference>
<accession>A0A2N3LGU8</accession>
<keyword evidence="2" id="KW-1185">Reference proteome</keyword>
<dbReference type="RefSeq" id="WP_101355492.1">
    <property type="nucleotide sequence ID" value="NZ_PIQO01000015.1"/>
</dbReference>
<dbReference type="Proteomes" id="UP000233440">
    <property type="component" value="Unassembled WGS sequence"/>
</dbReference>